<name>A0ACC0VWW0_9STRA</name>
<comment type="caution">
    <text evidence="1">The sequence shown here is derived from an EMBL/GenBank/DDBJ whole genome shotgun (WGS) entry which is preliminary data.</text>
</comment>
<evidence type="ECO:0000313" key="2">
    <source>
        <dbReference type="Proteomes" id="UP001163321"/>
    </source>
</evidence>
<proteinExistence type="predicted"/>
<dbReference type="EMBL" id="CM047585">
    <property type="protein sequence ID" value="KAI9910979.1"/>
    <property type="molecule type" value="Genomic_DNA"/>
</dbReference>
<reference evidence="1 2" key="1">
    <citation type="journal article" date="2022" name="bioRxiv">
        <title>The genome of the oomycete Peronosclerospora sorghi, a cosmopolitan pathogen of maize and sorghum, is inflated with dispersed pseudogenes.</title>
        <authorList>
            <person name="Fletcher K."/>
            <person name="Martin F."/>
            <person name="Isakeit T."/>
            <person name="Cavanaugh K."/>
            <person name="Magill C."/>
            <person name="Michelmore R."/>
        </authorList>
    </citation>
    <scope>NUCLEOTIDE SEQUENCE [LARGE SCALE GENOMIC DNA]</scope>
    <source>
        <strain evidence="1">P6</strain>
    </source>
</reference>
<accession>A0ACC0VWW0</accession>
<gene>
    <name evidence="1" type="ORF">PsorP6_010951</name>
</gene>
<sequence>MLAAVALTVSITEAEEGKRYGPMNGGSRGDFYSNGDKVQPGQIVTEVRLYGAERVEGFTFVTRVPGAAADDSWDVGRKEDERVLRLGKDEHITKVEYCSNKFEGATSLVFLELTTNKNNTISAAKRRHDCGGSDEAPFGYQLSSFYGYYGSTDPTFRPGDKQVIMTGAIWTSVDTKPPIIAIP</sequence>
<protein>
    <submittedName>
        <fullName evidence="1">Uncharacterized protein</fullName>
    </submittedName>
</protein>
<evidence type="ECO:0000313" key="1">
    <source>
        <dbReference type="EMBL" id="KAI9910979.1"/>
    </source>
</evidence>
<dbReference type="Proteomes" id="UP001163321">
    <property type="component" value="Chromosome 6"/>
</dbReference>
<keyword evidence="2" id="KW-1185">Reference proteome</keyword>
<organism evidence="1 2">
    <name type="scientific">Peronosclerospora sorghi</name>
    <dbReference type="NCBI Taxonomy" id="230839"/>
    <lineage>
        <taxon>Eukaryota</taxon>
        <taxon>Sar</taxon>
        <taxon>Stramenopiles</taxon>
        <taxon>Oomycota</taxon>
        <taxon>Peronosporomycetes</taxon>
        <taxon>Peronosporales</taxon>
        <taxon>Peronosporaceae</taxon>
        <taxon>Peronosclerospora</taxon>
    </lineage>
</organism>